<feature type="transmembrane region" description="Helical" evidence="9">
    <location>
        <begin position="147"/>
        <end position="169"/>
    </location>
</feature>
<gene>
    <name evidence="11" type="ORF">CCH79_00018369</name>
</gene>
<feature type="transmembrane region" description="Helical" evidence="9">
    <location>
        <begin position="33"/>
        <end position="55"/>
    </location>
</feature>
<keyword evidence="5" id="KW-0297">G-protein coupled receptor</keyword>
<feature type="transmembrane region" description="Helical" evidence="9">
    <location>
        <begin position="198"/>
        <end position="219"/>
    </location>
</feature>
<keyword evidence="6 9" id="KW-0472">Membrane</keyword>
<dbReference type="SUPFAM" id="SSF81321">
    <property type="entry name" value="Family A G protein-coupled receptor-like"/>
    <property type="match status" value="1"/>
</dbReference>
<name>A0A315V7R3_GAMAF</name>
<dbReference type="Gene3D" id="1.20.1070.10">
    <property type="entry name" value="Rhodopsin 7-helix transmembrane proteins"/>
    <property type="match status" value="1"/>
</dbReference>
<dbReference type="InterPro" id="IPR017452">
    <property type="entry name" value="GPCR_Rhodpsn_7TM"/>
</dbReference>
<dbReference type="EMBL" id="NHOQ01002149">
    <property type="protein sequence ID" value="PWA19357.1"/>
    <property type="molecule type" value="Genomic_DNA"/>
</dbReference>
<sequence>MERITALHSSNITPTGGPADNTCIVNDQMGPFIVLYILIFTLGLPGSLLSVWGFIQSRRSQQKQSTYVFLVNLLVADILLLFALPFKILKDLGAASWKLMVFHCQASGVIIYISLYASIAFLTFIIVDHYLKDHDKAHSLRLQESSFAWLLTMVVWILLLLIMVPNMVLPTKENKVTKYLSCSSLKEKISLHWHTLTVFLNTALFLNASAAVLFSSTLAIKRLLHSHSDPKLWLDARRVVLSVTAMALAYTLSFVPYHVVRMPYTLAQAEVIKNCQTKRQLFLGKESTLFLSLLHVCLDPLLFFNLDAAFRETVRRLLHRSRNQAVGAEEQDVQGVMLPKVHAEGDTAV</sequence>
<dbReference type="PANTHER" id="PTHR24233:SF4">
    <property type="entry name" value="G-PROTEIN COUPLED RECEPTOR 171"/>
    <property type="match status" value="1"/>
</dbReference>
<protein>
    <recommendedName>
        <fullName evidence="10">G-protein coupled receptors family 1 profile domain-containing protein</fullName>
    </recommendedName>
</protein>
<dbReference type="GO" id="GO:0045028">
    <property type="term" value="F:G protein-coupled purinergic nucleotide receptor activity"/>
    <property type="evidence" value="ECO:0007669"/>
    <property type="project" value="TreeGrafter"/>
</dbReference>
<evidence type="ECO:0000256" key="9">
    <source>
        <dbReference type="SAM" id="Phobius"/>
    </source>
</evidence>
<keyword evidence="12" id="KW-1185">Reference proteome</keyword>
<proteinExistence type="predicted"/>
<keyword evidence="7" id="KW-0675">Receptor</keyword>
<dbReference type="PRINTS" id="PR00237">
    <property type="entry name" value="GPCRRHODOPSN"/>
</dbReference>
<evidence type="ECO:0000256" key="7">
    <source>
        <dbReference type="ARBA" id="ARBA00023170"/>
    </source>
</evidence>
<dbReference type="STRING" id="33528.ENSGAFP00000027629"/>
<accession>A0A315V7R3</accession>
<comment type="subcellular location">
    <subcellularLocation>
        <location evidence="1">Cell membrane</location>
        <topology evidence="1">Multi-pass membrane protein</topology>
    </subcellularLocation>
</comment>
<dbReference type="Proteomes" id="UP000250572">
    <property type="component" value="Unassembled WGS sequence"/>
</dbReference>
<dbReference type="PROSITE" id="PS50262">
    <property type="entry name" value="G_PROTEIN_RECEP_F1_2"/>
    <property type="match status" value="1"/>
</dbReference>
<evidence type="ECO:0000259" key="10">
    <source>
        <dbReference type="PROSITE" id="PS50262"/>
    </source>
</evidence>
<feature type="transmembrane region" description="Helical" evidence="9">
    <location>
        <begin position="289"/>
        <end position="310"/>
    </location>
</feature>
<evidence type="ECO:0000256" key="6">
    <source>
        <dbReference type="ARBA" id="ARBA00023136"/>
    </source>
</evidence>
<dbReference type="AlphaFoldDB" id="A0A315V7R3"/>
<keyword evidence="4 9" id="KW-1133">Transmembrane helix</keyword>
<feature type="transmembrane region" description="Helical" evidence="9">
    <location>
        <begin position="239"/>
        <end position="259"/>
    </location>
</feature>
<evidence type="ECO:0000256" key="5">
    <source>
        <dbReference type="ARBA" id="ARBA00023040"/>
    </source>
</evidence>
<reference evidence="11 12" key="1">
    <citation type="journal article" date="2018" name="G3 (Bethesda)">
        <title>A High-Quality Reference Genome for the Invasive Mosquitofish Gambusia affinis Using a Chicago Library.</title>
        <authorList>
            <person name="Hoffberg S.L."/>
            <person name="Troendle N.J."/>
            <person name="Glenn T.C."/>
            <person name="Mahmud O."/>
            <person name="Louha S."/>
            <person name="Chalopin D."/>
            <person name="Bennetzen J.L."/>
            <person name="Mauricio R."/>
        </authorList>
    </citation>
    <scope>NUCLEOTIDE SEQUENCE [LARGE SCALE GENOMIC DNA]</scope>
    <source>
        <strain evidence="11">NE01/NJP1002.9</strain>
        <tissue evidence="11">Muscle</tissue>
    </source>
</reference>
<dbReference type="PANTHER" id="PTHR24233">
    <property type="entry name" value="P2Y PURINOCEPTOR-RELATED G-PROTEIN COUPLED RECEPTOR"/>
    <property type="match status" value="1"/>
</dbReference>
<dbReference type="InterPro" id="IPR000276">
    <property type="entry name" value="GPCR_Rhodpsn"/>
</dbReference>
<keyword evidence="8" id="KW-0807">Transducer</keyword>
<dbReference type="Pfam" id="PF00001">
    <property type="entry name" value="7tm_1"/>
    <property type="match status" value="1"/>
</dbReference>
<comment type="caution">
    <text evidence="11">The sequence shown here is derived from an EMBL/GenBank/DDBJ whole genome shotgun (WGS) entry which is preliminary data.</text>
</comment>
<keyword evidence="3 9" id="KW-0812">Transmembrane</keyword>
<feature type="transmembrane region" description="Helical" evidence="9">
    <location>
        <begin position="109"/>
        <end position="127"/>
    </location>
</feature>
<evidence type="ECO:0000256" key="4">
    <source>
        <dbReference type="ARBA" id="ARBA00022989"/>
    </source>
</evidence>
<evidence type="ECO:0000313" key="12">
    <source>
        <dbReference type="Proteomes" id="UP000250572"/>
    </source>
</evidence>
<evidence type="ECO:0000256" key="3">
    <source>
        <dbReference type="ARBA" id="ARBA00022692"/>
    </source>
</evidence>
<evidence type="ECO:0000256" key="8">
    <source>
        <dbReference type="ARBA" id="ARBA00023224"/>
    </source>
</evidence>
<evidence type="ECO:0000313" key="11">
    <source>
        <dbReference type="EMBL" id="PWA19357.1"/>
    </source>
</evidence>
<feature type="transmembrane region" description="Helical" evidence="9">
    <location>
        <begin position="67"/>
        <end position="89"/>
    </location>
</feature>
<evidence type="ECO:0000256" key="1">
    <source>
        <dbReference type="ARBA" id="ARBA00004651"/>
    </source>
</evidence>
<organism evidence="11 12">
    <name type="scientific">Gambusia affinis</name>
    <name type="common">Western mosquitofish</name>
    <name type="synonym">Heterandria affinis</name>
    <dbReference type="NCBI Taxonomy" id="33528"/>
    <lineage>
        <taxon>Eukaryota</taxon>
        <taxon>Metazoa</taxon>
        <taxon>Chordata</taxon>
        <taxon>Craniata</taxon>
        <taxon>Vertebrata</taxon>
        <taxon>Euteleostomi</taxon>
        <taxon>Actinopterygii</taxon>
        <taxon>Neopterygii</taxon>
        <taxon>Teleostei</taxon>
        <taxon>Neoteleostei</taxon>
        <taxon>Acanthomorphata</taxon>
        <taxon>Ovalentaria</taxon>
        <taxon>Atherinomorphae</taxon>
        <taxon>Cyprinodontiformes</taxon>
        <taxon>Poeciliidae</taxon>
        <taxon>Poeciliinae</taxon>
        <taxon>Gambusia</taxon>
    </lineage>
</organism>
<keyword evidence="2" id="KW-1003">Cell membrane</keyword>
<feature type="domain" description="G-protein coupled receptors family 1 profile" evidence="10">
    <location>
        <begin position="46"/>
        <end position="303"/>
    </location>
</feature>
<evidence type="ECO:0000256" key="2">
    <source>
        <dbReference type="ARBA" id="ARBA00022475"/>
    </source>
</evidence>
<dbReference type="GO" id="GO:0005886">
    <property type="term" value="C:plasma membrane"/>
    <property type="evidence" value="ECO:0007669"/>
    <property type="project" value="UniProtKB-SubCell"/>
</dbReference>